<evidence type="ECO:0000256" key="1">
    <source>
        <dbReference type="SAM" id="MobiDB-lite"/>
    </source>
</evidence>
<evidence type="ECO:0000313" key="2">
    <source>
        <dbReference type="EMBL" id="MBX49515.1"/>
    </source>
</evidence>
<protein>
    <submittedName>
        <fullName evidence="2">Uncharacterized protein</fullName>
    </submittedName>
</protein>
<reference evidence="2" key="1">
    <citation type="submission" date="2018-02" db="EMBL/GenBank/DDBJ databases">
        <title>Rhizophora mucronata_Transcriptome.</title>
        <authorList>
            <person name="Meera S.P."/>
            <person name="Sreeshan A."/>
            <person name="Augustine A."/>
        </authorList>
    </citation>
    <scope>NUCLEOTIDE SEQUENCE</scope>
    <source>
        <tissue evidence="2">Leaf</tissue>
    </source>
</reference>
<sequence>MSENNKWQCKDHDNIRKPINRRGKRKRS</sequence>
<organism evidence="2">
    <name type="scientific">Rhizophora mucronata</name>
    <name type="common">Asiatic mangrove</name>
    <dbReference type="NCBI Taxonomy" id="61149"/>
    <lineage>
        <taxon>Eukaryota</taxon>
        <taxon>Viridiplantae</taxon>
        <taxon>Streptophyta</taxon>
        <taxon>Embryophyta</taxon>
        <taxon>Tracheophyta</taxon>
        <taxon>Spermatophyta</taxon>
        <taxon>Magnoliopsida</taxon>
        <taxon>eudicotyledons</taxon>
        <taxon>Gunneridae</taxon>
        <taxon>Pentapetalae</taxon>
        <taxon>rosids</taxon>
        <taxon>fabids</taxon>
        <taxon>Malpighiales</taxon>
        <taxon>Rhizophoraceae</taxon>
        <taxon>Rhizophora</taxon>
    </lineage>
</organism>
<proteinExistence type="predicted"/>
<feature type="compositionally biased region" description="Basic residues" evidence="1">
    <location>
        <begin position="18"/>
        <end position="28"/>
    </location>
</feature>
<dbReference type="AlphaFoldDB" id="A0A2P2P435"/>
<accession>A0A2P2P435</accession>
<feature type="region of interest" description="Disordered" evidence="1">
    <location>
        <begin position="1"/>
        <end position="28"/>
    </location>
</feature>
<name>A0A2P2P435_RHIMU</name>
<dbReference type="EMBL" id="GGEC01069031">
    <property type="protein sequence ID" value="MBX49515.1"/>
    <property type="molecule type" value="Transcribed_RNA"/>
</dbReference>